<name>A0A2R6WPB0_MARPO</name>
<keyword evidence="3" id="KW-1185">Reference proteome</keyword>
<gene>
    <name evidence="2" type="ORF">MARPO_0069s0023</name>
</gene>
<accession>A0A2R6WPB0</accession>
<organism evidence="2 3">
    <name type="scientific">Marchantia polymorpha</name>
    <name type="common">Common liverwort</name>
    <name type="synonym">Marchantia aquatica</name>
    <dbReference type="NCBI Taxonomy" id="3197"/>
    <lineage>
        <taxon>Eukaryota</taxon>
        <taxon>Viridiplantae</taxon>
        <taxon>Streptophyta</taxon>
        <taxon>Embryophyta</taxon>
        <taxon>Marchantiophyta</taxon>
        <taxon>Marchantiopsida</taxon>
        <taxon>Marchantiidae</taxon>
        <taxon>Marchantiales</taxon>
        <taxon>Marchantiaceae</taxon>
        <taxon>Marchantia</taxon>
    </lineage>
</organism>
<evidence type="ECO:0000313" key="2">
    <source>
        <dbReference type="EMBL" id="PTQ35674.1"/>
    </source>
</evidence>
<reference evidence="2" key="2">
    <citation type="submission" date="2017-12" db="EMBL/GenBank/DDBJ databases">
        <title>WGS assembly of Marchantia polymorpha.</title>
        <authorList>
            <person name="Bowman J.L."/>
            <person name="Kohchi T."/>
            <person name="Yamato K.T."/>
            <person name="Jenkins J."/>
            <person name="Shu S."/>
            <person name="Ishizaki K."/>
            <person name="Yamaoka S."/>
            <person name="Nishihama R."/>
            <person name="Nakamura Y."/>
            <person name="Berger F."/>
            <person name="Adam C."/>
            <person name="Aki S.S."/>
            <person name="Althoff F."/>
            <person name="Araki T."/>
            <person name="Arteaga-Vazquez M.A."/>
            <person name="Balasubrmanian S."/>
            <person name="Bauer D."/>
            <person name="Boehm C.R."/>
            <person name="Briginshaw L."/>
            <person name="Caballero-Perez J."/>
            <person name="Catarino B."/>
            <person name="Chen F."/>
            <person name="Chiyoda S."/>
            <person name="Chovatia M."/>
            <person name="Davies K.M."/>
            <person name="Delmans M."/>
            <person name="Demura T."/>
            <person name="Dierschke T."/>
            <person name="Dolan L."/>
            <person name="Dorantes-Acosta A.E."/>
            <person name="Eklund D.M."/>
            <person name="Florent S.N."/>
            <person name="Flores-Sandoval E."/>
            <person name="Fujiyama A."/>
            <person name="Fukuzawa H."/>
            <person name="Galik B."/>
            <person name="Grimanelli D."/>
            <person name="Grimwood J."/>
            <person name="Grossniklaus U."/>
            <person name="Hamada T."/>
            <person name="Haseloff J."/>
            <person name="Hetherington A.J."/>
            <person name="Higo A."/>
            <person name="Hirakawa Y."/>
            <person name="Hundley H.N."/>
            <person name="Ikeda Y."/>
            <person name="Inoue K."/>
            <person name="Inoue S."/>
            <person name="Ishida S."/>
            <person name="Jia Q."/>
            <person name="Kakita M."/>
            <person name="Kanazawa T."/>
            <person name="Kawai Y."/>
            <person name="Kawashima T."/>
            <person name="Kennedy M."/>
            <person name="Kinose K."/>
            <person name="Kinoshita T."/>
            <person name="Kohara Y."/>
            <person name="Koide E."/>
            <person name="Komatsu K."/>
            <person name="Kopischke S."/>
            <person name="Kubo M."/>
            <person name="Kyozuka J."/>
            <person name="Lagercrantz U."/>
            <person name="Lin S.S."/>
            <person name="Lindquist E."/>
            <person name="Lipzen A.M."/>
            <person name="Lu C."/>
            <person name="Luna E.D."/>
            <person name="Martienssen R.A."/>
            <person name="Minamino N."/>
            <person name="Mizutani M."/>
            <person name="Mizutani M."/>
            <person name="Mochizuki N."/>
            <person name="Monte I."/>
            <person name="Mosher R."/>
            <person name="Nagasaki H."/>
            <person name="Nakagami H."/>
            <person name="Naramoto S."/>
            <person name="Nishitani K."/>
            <person name="Ohtani M."/>
            <person name="Okamoto T."/>
            <person name="Okumura M."/>
            <person name="Phillips J."/>
            <person name="Pollak B."/>
            <person name="Reinders A."/>
            <person name="Roevekamp M."/>
            <person name="Sano R."/>
            <person name="Sawa S."/>
            <person name="Schmid M.W."/>
            <person name="Shirakawa M."/>
            <person name="Solano R."/>
            <person name="Spunde A."/>
            <person name="Suetsugu N."/>
            <person name="Sugano S."/>
            <person name="Sugiyama A."/>
            <person name="Sun R."/>
            <person name="Suzuki Y."/>
            <person name="Takenaka M."/>
            <person name="Takezawa D."/>
            <person name="Tomogane H."/>
            <person name="Tsuzuki M."/>
            <person name="Ueda T."/>
            <person name="Umeda M."/>
            <person name="Ward J.M."/>
            <person name="Watanabe Y."/>
            <person name="Yazaki K."/>
            <person name="Yokoyama R."/>
            <person name="Yoshitake Y."/>
            <person name="Yotsui I."/>
            <person name="Zachgo S."/>
            <person name="Schmutz J."/>
        </authorList>
    </citation>
    <scope>NUCLEOTIDE SEQUENCE [LARGE SCALE GENOMIC DNA]</scope>
    <source>
        <strain evidence="2">Tak-1</strain>
    </source>
</reference>
<reference evidence="3" key="1">
    <citation type="journal article" date="2017" name="Cell">
        <title>Insights into land plant evolution garnered from the Marchantia polymorpha genome.</title>
        <authorList>
            <person name="Bowman J.L."/>
            <person name="Kohchi T."/>
            <person name="Yamato K.T."/>
            <person name="Jenkins J."/>
            <person name="Shu S."/>
            <person name="Ishizaki K."/>
            <person name="Yamaoka S."/>
            <person name="Nishihama R."/>
            <person name="Nakamura Y."/>
            <person name="Berger F."/>
            <person name="Adam C."/>
            <person name="Aki S.S."/>
            <person name="Althoff F."/>
            <person name="Araki T."/>
            <person name="Arteaga-Vazquez M.A."/>
            <person name="Balasubrmanian S."/>
            <person name="Barry K."/>
            <person name="Bauer D."/>
            <person name="Boehm C.R."/>
            <person name="Briginshaw L."/>
            <person name="Caballero-Perez J."/>
            <person name="Catarino B."/>
            <person name="Chen F."/>
            <person name="Chiyoda S."/>
            <person name="Chovatia M."/>
            <person name="Davies K.M."/>
            <person name="Delmans M."/>
            <person name="Demura T."/>
            <person name="Dierschke T."/>
            <person name="Dolan L."/>
            <person name="Dorantes-Acosta A.E."/>
            <person name="Eklund D.M."/>
            <person name="Florent S.N."/>
            <person name="Flores-Sandoval E."/>
            <person name="Fujiyama A."/>
            <person name="Fukuzawa H."/>
            <person name="Galik B."/>
            <person name="Grimanelli D."/>
            <person name="Grimwood J."/>
            <person name="Grossniklaus U."/>
            <person name="Hamada T."/>
            <person name="Haseloff J."/>
            <person name="Hetherington A.J."/>
            <person name="Higo A."/>
            <person name="Hirakawa Y."/>
            <person name="Hundley H.N."/>
            <person name="Ikeda Y."/>
            <person name="Inoue K."/>
            <person name="Inoue S.I."/>
            <person name="Ishida S."/>
            <person name="Jia Q."/>
            <person name="Kakita M."/>
            <person name="Kanazawa T."/>
            <person name="Kawai Y."/>
            <person name="Kawashima T."/>
            <person name="Kennedy M."/>
            <person name="Kinose K."/>
            <person name="Kinoshita T."/>
            <person name="Kohara Y."/>
            <person name="Koide E."/>
            <person name="Komatsu K."/>
            <person name="Kopischke S."/>
            <person name="Kubo M."/>
            <person name="Kyozuka J."/>
            <person name="Lagercrantz U."/>
            <person name="Lin S.S."/>
            <person name="Lindquist E."/>
            <person name="Lipzen A.M."/>
            <person name="Lu C.W."/>
            <person name="De Luna E."/>
            <person name="Martienssen R.A."/>
            <person name="Minamino N."/>
            <person name="Mizutani M."/>
            <person name="Mizutani M."/>
            <person name="Mochizuki N."/>
            <person name="Monte I."/>
            <person name="Mosher R."/>
            <person name="Nagasaki H."/>
            <person name="Nakagami H."/>
            <person name="Naramoto S."/>
            <person name="Nishitani K."/>
            <person name="Ohtani M."/>
            <person name="Okamoto T."/>
            <person name="Okumura M."/>
            <person name="Phillips J."/>
            <person name="Pollak B."/>
            <person name="Reinders A."/>
            <person name="Rovekamp M."/>
            <person name="Sano R."/>
            <person name="Sawa S."/>
            <person name="Schmid M.W."/>
            <person name="Shirakawa M."/>
            <person name="Solano R."/>
            <person name="Spunde A."/>
            <person name="Suetsugu N."/>
            <person name="Sugano S."/>
            <person name="Sugiyama A."/>
            <person name="Sun R."/>
            <person name="Suzuki Y."/>
            <person name="Takenaka M."/>
            <person name="Takezawa D."/>
            <person name="Tomogane H."/>
            <person name="Tsuzuki M."/>
            <person name="Ueda T."/>
            <person name="Umeda M."/>
            <person name="Ward J.M."/>
            <person name="Watanabe Y."/>
            <person name="Yazaki K."/>
            <person name="Yokoyama R."/>
            <person name="Yoshitake Y."/>
            <person name="Yotsui I."/>
            <person name="Zachgo S."/>
            <person name="Schmutz J."/>
        </authorList>
    </citation>
    <scope>NUCLEOTIDE SEQUENCE [LARGE SCALE GENOMIC DNA]</scope>
    <source>
        <strain evidence="3">Tak-1</strain>
    </source>
</reference>
<proteinExistence type="predicted"/>
<sequence>MAQSSRGYNGSEKVGQSGPCNLANENESNLQHNQWTLDKMYCCYKCNPNLKAHESSEFKVSE</sequence>
<evidence type="ECO:0000256" key="1">
    <source>
        <dbReference type="SAM" id="MobiDB-lite"/>
    </source>
</evidence>
<feature type="region of interest" description="Disordered" evidence="1">
    <location>
        <begin position="1"/>
        <end position="25"/>
    </location>
</feature>
<dbReference type="EMBL" id="KZ772741">
    <property type="protein sequence ID" value="PTQ35674.1"/>
    <property type="molecule type" value="Genomic_DNA"/>
</dbReference>
<evidence type="ECO:0000313" key="3">
    <source>
        <dbReference type="Proteomes" id="UP000244005"/>
    </source>
</evidence>
<protein>
    <submittedName>
        <fullName evidence="2">Uncharacterized protein</fullName>
    </submittedName>
</protein>
<dbReference type="AlphaFoldDB" id="A0A2R6WPB0"/>
<dbReference type="EMBL" id="KZ772741">
    <property type="protein sequence ID" value="PTQ35675.1"/>
    <property type="molecule type" value="Genomic_DNA"/>
</dbReference>
<dbReference type="Proteomes" id="UP000244005">
    <property type="component" value="Unassembled WGS sequence"/>
</dbReference>